<evidence type="ECO:0008006" key="4">
    <source>
        <dbReference type="Google" id="ProtNLM"/>
    </source>
</evidence>
<gene>
    <name evidence="2" type="ORF">B0J11DRAFT_186247</name>
</gene>
<dbReference type="AlphaFoldDB" id="A0A9P9IAJ7"/>
<proteinExistence type="predicted"/>
<keyword evidence="3" id="KW-1185">Reference proteome</keyword>
<name>A0A9P9IAJ7_9PLEO</name>
<sequence length="205" mass="22717">MSSPPPPPPSPSWCLSVFLGVFWIVADPSAASSASWLMWKRTRCLPESFSNPSVHTCCTLRLLSFSLATSILGRFQQPIPRGKSAVNLLYLSVESFLLLTASSAQKGPRNASGGRPWECCVLDRIIALGEGEELRIVALVPNQASVAFVLLRFPFQKVFVVLLPALQALQALQAPVVAMYALHNQCIVWWHRMRYVYIFPSKSTQ</sequence>
<keyword evidence="1" id="KW-0732">Signal</keyword>
<feature type="signal peptide" evidence="1">
    <location>
        <begin position="1"/>
        <end position="33"/>
    </location>
</feature>
<evidence type="ECO:0000256" key="1">
    <source>
        <dbReference type="SAM" id="SignalP"/>
    </source>
</evidence>
<dbReference type="Proteomes" id="UP000700596">
    <property type="component" value="Unassembled WGS sequence"/>
</dbReference>
<organism evidence="2 3">
    <name type="scientific">Dendryphion nanum</name>
    <dbReference type="NCBI Taxonomy" id="256645"/>
    <lineage>
        <taxon>Eukaryota</taxon>
        <taxon>Fungi</taxon>
        <taxon>Dikarya</taxon>
        <taxon>Ascomycota</taxon>
        <taxon>Pezizomycotina</taxon>
        <taxon>Dothideomycetes</taxon>
        <taxon>Pleosporomycetidae</taxon>
        <taxon>Pleosporales</taxon>
        <taxon>Torulaceae</taxon>
        <taxon>Dendryphion</taxon>
    </lineage>
</organism>
<reference evidence="2" key="1">
    <citation type="journal article" date="2021" name="Nat. Commun.">
        <title>Genetic determinants of endophytism in the Arabidopsis root mycobiome.</title>
        <authorList>
            <person name="Mesny F."/>
            <person name="Miyauchi S."/>
            <person name="Thiergart T."/>
            <person name="Pickel B."/>
            <person name="Atanasova L."/>
            <person name="Karlsson M."/>
            <person name="Huettel B."/>
            <person name="Barry K.W."/>
            <person name="Haridas S."/>
            <person name="Chen C."/>
            <person name="Bauer D."/>
            <person name="Andreopoulos W."/>
            <person name="Pangilinan J."/>
            <person name="LaButti K."/>
            <person name="Riley R."/>
            <person name="Lipzen A."/>
            <person name="Clum A."/>
            <person name="Drula E."/>
            <person name="Henrissat B."/>
            <person name="Kohler A."/>
            <person name="Grigoriev I.V."/>
            <person name="Martin F.M."/>
            <person name="Hacquard S."/>
        </authorList>
    </citation>
    <scope>NUCLEOTIDE SEQUENCE</scope>
    <source>
        <strain evidence="2">MPI-CAGE-CH-0243</strain>
    </source>
</reference>
<comment type="caution">
    <text evidence="2">The sequence shown here is derived from an EMBL/GenBank/DDBJ whole genome shotgun (WGS) entry which is preliminary data.</text>
</comment>
<dbReference type="EMBL" id="JAGMWT010000021">
    <property type="protein sequence ID" value="KAH7112520.1"/>
    <property type="molecule type" value="Genomic_DNA"/>
</dbReference>
<accession>A0A9P9IAJ7</accession>
<evidence type="ECO:0000313" key="3">
    <source>
        <dbReference type="Proteomes" id="UP000700596"/>
    </source>
</evidence>
<protein>
    <recommendedName>
        <fullName evidence="4">Secreted protein</fullName>
    </recommendedName>
</protein>
<evidence type="ECO:0000313" key="2">
    <source>
        <dbReference type="EMBL" id="KAH7112520.1"/>
    </source>
</evidence>
<feature type="chain" id="PRO_5040298328" description="Secreted protein" evidence="1">
    <location>
        <begin position="34"/>
        <end position="205"/>
    </location>
</feature>